<reference evidence="3" key="1">
    <citation type="journal article" date="2023" name="Mol. Phylogenet. Evol.">
        <title>Genome-scale phylogeny and comparative genomics of the fungal order Sordariales.</title>
        <authorList>
            <person name="Hensen N."/>
            <person name="Bonometti L."/>
            <person name="Westerberg I."/>
            <person name="Brannstrom I.O."/>
            <person name="Guillou S."/>
            <person name="Cros-Aarteil S."/>
            <person name="Calhoun S."/>
            <person name="Haridas S."/>
            <person name="Kuo A."/>
            <person name="Mondo S."/>
            <person name="Pangilinan J."/>
            <person name="Riley R."/>
            <person name="LaButti K."/>
            <person name="Andreopoulos B."/>
            <person name="Lipzen A."/>
            <person name="Chen C."/>
            <person name="Yan M."/>
            <person name="Daum C."/>
            <person name="Ng V."/>
            <person name="Clum A."/>
            <person name="Steindorff A."/>
            <person name="Ohm R.A."/>
            <person name="Martin F."/>
            <person name="Silar P."/>
            <person name="Natvig D.O."/>
            <person name="Lalanne C."/>
            <person name="Gautier V."/>
            <person name="Ament-Velasquez S.L."/>
            <person name="Kruys A."/>
            <person name="Hutchinson M.I."/>
            <person name="Powell A.J."/>
            <person name="Barry K."/>
            <person name="Miller A.N."/>
            <person name="Grigoriev I.V."/>
            <person name="Debuchy R."/>
            <person name="Gladieux P."/>
            <person name="Hiltunen Thoren M."/>
            <person name="Johannesson H."/>
        </authorList>
    </citation>
    <scope>NUCLEOTIDE SEQUENCE</scope>
    <source>
        <strain evidence="3">CBS 333.67</strain>
    </source>
</reference>
<organism evidence="3 4">
    <name type="scientific">Chaetomium strumarium</name>
    <dbReference type="NCBI Taxonomy" id="1170767"/>
    <lineage>
        <taxon>Eukaryota</taxon>
        <taxon>Fungi</taxon>
        <taxon>Dikarya</taxon>
        <taxon>Ascomycota</taxon>
        <taxon>Pezizomycotina</taxon>
        <taxon>Sordariomycetes</taxon>
        <taxon>Sordariomycetidae</taxon>
        <taxon>Sordariales</taxon>
        <taxon>Chaetomiaceae</taxon>
        <taxon>Chaetomium</taxon>
    </lineage>
</organism>
<feature type="chain" id="PRO_5042461817" description="Secreted protein" evidence="2">
    <location>
        <begin position="21"/>
        <end position="76"/>
    </location>
</feature>
<feature type="signal peptide" evidence="2">
    <location>
        <begin position="1"/>
        <end position="20"/>
    </location>
</feature>
<proteinExistence type="predicted"/>
<feature type="region of interest" description="Disordered" evidence="1">
    <location>
        <begin position="44"/>
        <end position="76"/>
    </location>
</feature>
<evidence type="ECO:0008006" key="5">
    <source>
        <dbReference type="Google" id="ProtNLM"/>
    </source>
</evidence>
<keyword evidence="4" id="KW-1185">Reference proteome</keyword>
<dbReference type="Proteomes" id="UP001273166">
    <property type="component" value="Unassembled WGS sequence"/>
</dbReference>
<dbReference type="EMBL" id="JAUDZG010000003">
    <property type="protein sequence ID" value="KAK3307409.1"/>
    <property type="molecule type" value="Genomic_DNA"/>
</dbReference>
<evidence type="ECO:0000313" key="4">
    <source>
        <dbReference type="Proteomes" id="UP001273166"/>
    </source>
</evidence>
<evidence type="ECO:0000256" key="2">
    <source>
        <dbReference type="SAM" id="SignalP"/>
    </source>
</evidence>
<name>A0AAJ0GWK8_9PEZI</name>
<keyword evidence="2" id="KW-0732">Signal</keyword>
<evidence type="ECO:0000313" key="3">
    <source>
        <dbReference type="EMBL" id="KAK3307409.1"/>
    </source>
</evidence>
<dbReference type="AlphaFoldDB" id="A0AAJ0GWK8"/>
<dbReference type="RefSeq" id="XP_062723189.1">
    <property type="nucleotide sequence ID" value="XM_062862259.1"/>
</dbReference>
<comment type="caution">
    <text evidence="3">The sequence shown here is derived from an EMBL/GenBank/DDBJ whole genome shotgun (WGS) entry which is preliminary data.</text>
</comment>
<protein>
    <recommendedName>
        <fullName evidence="5">Secreted protein</fullName>
    </recommendedName>
</protein>
<evidence type="ECO:0000256" key="1">
    <source>
        <dbReference type="SAM" id="MobiDB-lite"/>
    </source>
</evidence>
<accession>A0AAJ0GWK8</accession>
<reference evidence="3" key="2">
    <citation type="submission" date="2023-06" db="EMBL/GenBank/DDBJ databases">
        <authorList>
            <consortium name="Lawrence Berkeley National Laboratory"/>
            <person name="Mondo S.J."/>
            <person name="Hensen N."/>
            <person name="Bonometti L."/>
            <person name="Westerberg I."/>
            <person name="Brannstrom I.O."/>
            <person name="Guillou S."/>
            <person name="Cros-Aarteil S."/>
            <person name="Calhoun S."/>
            <person name="Haridas S."/>
            <person name="Kuo A."/>
            <person name="Pangilinan J."/>
            <person name="Riley R."/>
            <person name="Labutti K."/>
            <person name="Andreopoulos B."/>
            <person name="Lipzen A."/>
            <person name="Chen C."/>
            <person name="Yanf M."/>
            <person name="Daum C."/>
            <person name="Ng V."/>
            <person name="Clum A."/>
            <person name="Steindorff A."/>
            <person name="Ohm R."/>
            <person name="Martin F."/>
            <person name="Silar P."/>
            <person name="Natvig D."/>
            <person name="Lalanne C."/>
            <person name="Gautier V."/>
            <person name="Ament-Velasquez S.L."/>
            <person name="Kruys A."/>
            <person name="Hutchinson M.I."/>
            <person name="Powell A.J."/>
            <person name="Barry K."/>
            <person name="Miller A.N."/>
            <person name="Grigoriev I.V."/>
            <person name="Debuchy R."/>
            <person name="Gladieux P."/>
            <person name="Thoren M.H."/>
            <person name="Johannesson H."/>
        </authorList>
    </citation>
    <scope>NUCLEOTIDE SEQUENCE</scope>
    <source>
        <strain evidence="3">CBS 333.67</strain>
    </source>
</reference>
<sequence length="76" mass="8571">MACVFQKCLVLVCLRHLASSLSIPYFPNREARLVNQTTIIQRESRIGSVEPNRIESQRSERTSSTKHHPSPPAPSI</sequence>
<feature type="compositionally biased region" description="Basic and acidic residues" evidence="1">
    <location>
        <begin position="52"/>
        <end position="63"/>
    </location>
</feature>
<gene>
    <name evidence="3" type="ORF">B0T15DRAFT_177492</name>
</gene>
<dbReference type="GeneID" id="87881088"/>